<evidence type="ECO:0000256" key="2">
    <source>
        <dbReference type="ARBA" id="ARBA00022917"/>
    </source>
</evidence>
<dbReference type="GO" id="GO:0006412">
    <property type="term" value="P:translation"/>
    <property type="evidence" value="ECO:0007669"/>
    <property type="project" value="UniProtKB-KW"/>
</dbReference>
<evidence type="ECO:0000259" key="5">
    <source>
        <dbReference type="Pfam" id="PF01765"/>
    </source>
</evidence>
<keyword evidence="2" id="KW-0648">Protein biosynthesis</keyword>
<dbReference type="EMBL" id="OOIP01000001">
    <property type="protein sequence ID" value="SPO35054.1"/>
    <property type="molecule type" value="Genomic_DNA"/>
</dbReference>
<dbReference type="PANTHER" id="PTHR20982">
    <property type="entry name" value="RIBOSOME RECYCLING FACTOR"/>
    <property type="match status" value="1"/>
</dbReference>
<dbReference type="FunFam" id="3.30.1360.40:FF:000001">
    <property type="entry name" value="Ribosome-recycling factor"/>
    <property type="match status" value="1"/>
</dbReference>
<protein>
    <recommendedName>
        <fullName evidence="5">Ribosome recycling factor domain-containing protein</fullName>
    </recommendedName>
</protein>
<keyword evidence="7" id="KW-1185">Reference proteome</keyword>
<dbReference type="GO" id="GO:0043023">
    <property type="term" value="F:ribosomal large subunit binding"/>
    <property type="evidence" value="ECO:0007669"/>
    <property type="project" value="TreeGrafter"/>
</dbReference>
<comment type="function">
    <text evidence="3">Necessary for protein synthesis in mitochondria. Functions as a ribosome recycling factor in mitochondria.</text>
</comment>
<dbReference type="Gene3D" id="1.10.132.20">
    <property type="entry name" value="Ribosome-recycling factor"/>
    <property type="match status" value="1"/>
</dbReference>
<sequence length="329" mass="35400">MMRTTSPLSRGLLRQLALVSPAQGGTRAAAISTCAAAARPRADATRPPAIAAFQPLQTRNKSRKSSAQYIDEDAAADDDVPVMHTKGKKSKGAKGSSNAPRGAKSKRGDAEANDTSKGAPAYKTSVRNQDLPDEAFDFDALTENMKRAVERCRQTVSTLVGSLGRADPALLDSVKVEYPGTSGAAKTSHPLRDFATVGVRDGSLIVNCFDADMVKHVERGIYAADLGLTPQTQAGEDENIIRVPIPKPTTETRQAMVKDVTRICENARVSIRSARHSAQKQIKSDIDRKVIGKSEGDKEMKSIETETKKHSAEVDALFEKTKKNLLSTV</sequence>
<dbReference type="PANTHER" id="PTHR20982:SF3">
    <property type="entry name" value="MITOCHONDRIAL RIBOSOME RECYCLING FACTOR PSEUDO 1"/>
    <property type="match status" value="1"/>
</dbReference>
<evidence type="ECO:0000256" key="3">
    <source>
        <dbReference type="ARBA" id="ARBA00024909"/>
    </source>
</evidence>
<reference evidence="6 7" key="1">
    <citation type="submission" date="2018-03" db="EMBL/GenBank/DDBJ databases">
        <authorList>
            <person name="Guldener U."/>
        </authorList>
    </citation>
    <scope>NUCLEOTIDE SEQUENCE [LARGE SCALE GENOMIC DNA]</scope>
    <source>
        <strain evidence="6 7">DAOM196992</strain>
    </source>
</reference>
<accession>A0A5C3ERW6</accession>
<feature type="region of interest" description="Disordered" evidence="4">
    <location>
        <begin position="39"/>
        <end position="128"/>
    </location>
</feature>
<dbReference type="Proteomes" id="UP000323386">
    <property type="component" value="Unassembled WGS sequence"/>
</dbReference>
<feature type="compositionally biased region" description="Acidic residues" evidence="4">
    <location>
        <begin position="70"/>
        <end position="80"/>
    </location>
</feature>
<dbReference type="SUPFAM" id="SSF55194">
    <property type="entry name" value="Ribosome recycling factor, RRF"/>
    <property type="match status" value="1"/>
</dbReference>
<dbReference type="Gene3D" id="3.30.1360.40">
    <property type="match status" value="1"/>
</dbReference>
<evidence type="ECO:0000256" key="1">
    <source>
        <dbReference type="ARBA" id="ARBA00005912"/>
    </source>
</evidence>
<dbReference type="AlphaFoldDB" id="A0A5C3ERW6"/>
<name>A0A5C3ERW6_9BASI</name>
<organism evidence="6 7">
    <name type="scientific">Pseudozyma flocculosa</name>
    <dbReference type="NCBI Taxonomy" id="84751"/>
    <lineage>
        <taxon>Eukaryota</taxon>
        <taxon>Fungi</taxon>
        <taxon>Dikarya</taxon>
        <taxon>Basidiomycota</taxon>
        <taxon>Ustilaginomycotina</taxon>
        <taxon>Ustilaginomycetes</taxon>
        <taxon>Ustilaginales</taxon>
        <taxon>Ustilaginaceae</taxon>
        <taxon>Pseudozyma</taxon>
    </lineage>
</organism>
<evidence type="ECO:0000313" key="6">
    <source>
        <dbReference type="EMBL" id="SPO35054.1"/>
    </source>
</evidence>
<comment type="similarity">
    <text evidence="1">Belongs to the RRF family.</text>
</comment>
<feature type="compositionally biased region" description="Low complexity" evidence="4">
    <location>
        <begin position="39"/>
        <end position="52"/>
    </location>
</feature>
<dbReference type="InterPro" id="IPR023584">
    <property type="entry name" value="Ribosome_recyc_fac_dom"/>
</dbReference>
<evidence type="ECO:0000313" key="7">
    <source>
        <dbReference type="Proteomes" id="UP000323386"/>
    </source>
</evidence>
<dbReference type="OrthoDB" id="407355at2759"/>
<feature type="domain" description="Ribosome recycling factor" evidence="5">
    <location>
        <begin position="163"/>
        <end position="326"/>
    </location>
</feature>
<gene>
    <name evidence="6" type="ORF">PSFLO_00525</name>
</gene>
<dbReference type="InterPro" id="IPR002661">
    <property type="entry name" value="Ribosome_recyc_fac"/>
</dbReference>
<dbReference type="GO" id="GO:0005739">
    <property type="term" value="C:mitochondrion"/>
    <property type="evidence" value="ECO:0007669"/>
    <property type="project" value="TreeGrafter"/>
</dbReference>
<evidence type="ECO:0000256" key="4">
    <source>
        <dbReference type="SAM" id="MobiDB-lite"/>
    </source>
</evidence>
<proteinExistence type="inferred from homology"/>
<dbReference type="InterPro" id="IPR036191">
    <property type="entry name" value="RRF_sf"/>
</dbReference>
<dbReference type="Pfam" id="PF01765">
    <property type="entry name" value="RRF"/>
    <property type="match status" value="1"/>
</dbReference>